<accession>A0A024UKY6</accession>
<reference evidence="3" key="1">
    <citation type="submission" date="2013-12" db="EMBL/GenBank/DDBJ databases">
        <title>The Genome Sequence of Aphanomyces invadans NJM9701.</title>
        <authorList>
            <consortium name="The Broad Institute Genomics Platform"/>
            <person name="Russ C."/>
            <person name="Tyler B."/>
            <person name="van West P."/>
            <person name="Dieguez-Uribeondo J."/>
            <person name="Young S.K."/>
            <person name="Zeng Q."/>
            <person name="Gargeya S."/>
            <person name="Fitzgerald M."/>
            <person name="Abouelleil A."/>
            <person name="Alvarado L."/>
            <person name="Chapman S.B."/>
            <person name="Gainer-Dewar J."/>
            <person name="Goldberg J."/>
            <person name="Griggs A."/>
            <person name="Gujja S."/>
            <person name="Hansen M."/>
            <person name="Howarth C."/>
            <person name="Imamovic A."/>
            <person name="Ireland A."/>
            <person name="Larimer J."/>
            <person name="McCowan C."/>
            <person name="Murphy C."/>
            <person name="Pearson M."/>
            <person name="Poon T.W."/>
            <person name="Priest M."/>
            <person name="Roberts A."/>
            <person name="Saif S."/>
            <person name="Shea T."/>
            <person name="Sykes S."/>
            <person name="Wortman J."/>
            <person name="Nusbaum C."/>
            <person name="Birren B."/>
        </authorList>
    </citation>
    <scope>NUCLEOTIDE SEQUENCE [LARGE SCALE GENOMIC DNA]</scope>
    <source>
        <strain evidence="3">NJM9701</strain>
    </source>
</reference>
<keyword evidence="1" id="KW-1133">Transmembrane helix</keyword>
<organism evidence="3">
    <name type="scientific">Aphanomyces invadans</name>
    <dbReference type="NCBI Taxonomy" id="157072"/>
    <lineage>
        <taxon>Eukaryota</taxon>
        <taxon>Sar</taxon>
        <taxon>Stramenopiles</taxon>
        <taxon>Oomycota</taxon>
        <taxon>Saprolegniomycetes</taxon>
        <taxon>Saprolegniales</taxon>
        <taxon>Verrucalvaceae</taxon>
        <taxon>Aphanomyces</taxon>
    </lineage>
</organism>
<keyword evidence="1" id="KW-0812">Transmembrane</keyword>
<dbReference type="PANTHER" id="PTHR23028">
    <property type="entry name" value="ACETYLTRANSFERASE"/>
    <property type="match status" value="1"/>
</dbReference>
<dbReference type="GeneID" id="20080100"/>
<dbReference type="GO" id="GO:0016020">
    <property type="term" value="C:membrane"/>
    <property type="evidence" value="ECO:0007669"/>
    <property type="project" value="TreeGrafter"/>
</dbReference>
<gene>
    <name evidence="3" type="ORF">H310_03050</name>
</gene>
<dbReference type="Pfam" id="PF01757">
    <property type="entry name" value="Acyl_transf_3"/>
    <property type="match status" value="1"/>
</dbReference>
<evidence type="ECO:0000259" key="2">
    <source>
        <dbReference type="Pfam" id="PF01757"/>
    </source>
</evidence>
<dbReference type="OrthoDB" id="78890at2759"/>
<name>A0A024UKY6_9STRA</name>
<evidence type="ECO:0000256" key="1">
    <source>
        <dbReference type="SAM" id="Phobius"/>
    </source>
</evidence>
<dbReference type="InterPro" id="IPR002656">
    <property type="entry name" value="Acyl_transf_3_dom"/>
</dbReference>
<feature type="transmembrane region" description="Helical" evidence="1">
    <location>
        <begin position="151"/>
        <end position="172"/>
    </location>
</feature>
<keyword evidence="1" id="KW-0472">Membrane</keyword>
<dbReference type="EMBL" id="KI913955">
    <property type="protein sequence ID" value="ETW06939.1"/>
    <property type="molecule type" value="Genomic_DNA"/>
</dbReference>
<dbReference type="PANTHER" id="PTHR23028:SF53">
    <property type="entry name" value="ACYL_TRANSF_3 DOMAIN-CONTAINING PROTEIN"/>
    <property type="match status" value="1"/>
</dbReference>
<feature type="transmembrane region" description="Helical" evidence="1">
    <location>
        <begin position="110"/>
        <end position="130"/>
    </location>
</feature>
<dbReference type="AlphaFoldDB" id="A0A024UKY6"/>
<dbReference type="RefSeq" id="XP_008865014.1">
    <property type="nucleotide sequence ID" value="XM_008866792.1"/>
</dbReference>
<feature type="domain" description="Acyltransferase 3" evidence="2">
    <location>
        <begin position="85"/>
        <end position="171"/>
    </location>
</feature>
<dbReference type="GO" id="GO:0000271">
    <property type="term" value="P:polysaccharide biosynthetic process"/>
    <property type="evidence" value="ECO:0007669"/>
    <property type="project" value="TreeGrafter"/>
</dbReference>
<proteinExistence type="predicted"/>
<dbReference type="InterPro" id="IPR050879">
    <property type="entry name" value="Acyltransferase_3"/>
</dbReference>
<evidence type="ECO:0000313" key="3">
    <source>
        <dbReference type="EMBL" id="ETW06939.1"/>
    </source>
</evidence>
<dbReference type="GO" id="GO:0016747">
    <property type="term" value="F:acyltransferase activity, transferring groups other than amino-acyl groups"/>
    <property type="evidence" value="ECO:0007669"/>
    <property type="project" value="InterPro"/>
</dbReference>
<protein>
    <recommendedName>
        <fullName evidence="2">Acyltransferase 3 domain-containing protein</fullName>
    </recommendedName>
</protein>
<sequence length="187" mass="20523">MCLPHFPLCATGSPASFMDFSQMNEEPDVEYFDELELQESSHELLLTKAQHGASPASSTTNAMADKVAATPHTAKPSHGLSYRPDIDGLRTLAVVPVVLFHAYPDMFPSGFIGVDIFFVISGYLISGILLKECKAGTFTYYGFYSRRLRRIFPILLLVMTTTLWMGCLYLLATSLKALAATMLAGVL</sequence>
<dbReference type="VEuPathDB" id="FungiDB:H310_03050"/>